<dbReference type="Proteomes" id="UP001060919">
    <property type="component" value="Chromosome"/>
</dbReference>
<dbReference type="Gene3D" id="2.60.120.10">
    <property type="entry name" value="Jelly Rolls"/>
    <property type="match status" value="1"/>
</dbReference>
<dbReference type="CDD" id="cd00038">
    <property type="entry name" value="CAP_ED"/>
    <property type="match status" value="1"/>
</dbReference>
<dbReference type="InterPro" id="IPR014710">
    <property type="entry name" value="RmlC-like_jellyroll"/>
</dbReference>
<dbReference type="Pfam" id="PF00027">
    <property type="entry name" value="cNMP_binding"/>
    <property type="match status" value="1"/>
</dbReference>
<name>A0A915YDZ7_9BACT</name>
<evidence type="ECO:0000313" key="2">
    <source>
        <dbReference type="EMBL" id="BDS11375.1"/>
    </source>
</evidence>
<dbReference type="KEGG" id="aup:AsAng_0020890"/>
<evidence type="ECO:0000313" key="3">
    <source>
        <dbReference type="Proteomes" id="UP001060919"/>
    </source>
</evidence>
<organism evidence="2 3">
    <name type="scientific">Aureispira anguillae</name>
    <dbReference type="NCBI Taxonomy" id="2864201"/>
    <lineage>
        <taxon>Bacteria</taxon>
        <taxon>Pseudomonadati</taxon>
        <taxon>Bacteroidota</taxon>
        <taxon>Saprospiria</taxon>
        <taxon>Saprospirales</taxon>
        <taxon>Saprospiraceae</taxon>
        <taxon>Aureispira</taxon>
    </lineage>
</organism>
<protein>
    <submittedName>
        <fullName evidence="2">Crp/Fnr family transcriptional regulator</fullName>
    </submittedName>
</protein>
<gene>
    <name evidence="2" type="ORF">AsAng_0020890</name>
</gene>
<keyword evidence="3" id="KW-1185">Reference proteome</keyword>
<proteinExistence type="predicted"/>
<evidence type="ECO:0000259" key="1">
    <source>
        <dbReference type="Pfam" id="PF00027"/>
    </source>
</evidence>
<dbReference type="InterPro" id="IPR000595">
    <property type="entry name" value="cNMP-bd_dom"/>
</dbReference>
<reference evidence="2" key="1">
    <citation type="submission" date="2022-09" db="EMBL/GenBank/DDBJ databases">
        <title>Aureispira anguillicida sp. nov., isolated from Leptocephalus of Japanese eel Anguilla japonica.</title>
        <authorList>
            <person name="Yuasa K."/>
            <person name="Mekata T."/>
            <person name="Ikunari K."/>
        </authorList>
    </citation>
    <scope>NUCLEOTIDE SEQUENCE</scope>
    <source>
        <strain evidence="2">EL160426</strain>
    </source>
</reference>
<accession>A0A915YDZ7</accession>
<feature type="domain" description="Cyclic nucleotide-binding" evidence="1">
    <location>
        <begin position="18"/>
        <end position="105"/>
    </location>
</feature>
<dbReference type="RefSeq" id="WP_264792562.1">
    <property type="nucleotide sequence ID" value="NZ_AP026867.1"/>
</dbReference>
<dbReference type="SUPFAM" id="SSF51206">
    <property type="entry name" value="cAMP-binding domain-like"/>
    <property type="match status" value="1"/>
</dbReference>
<dbReference type="AlphaFoldDB" id="A0A915YDZ7"/>
<dbReference type="InterPro" id="IPR018490">
    <property type="entry name" value="cNMP-bd_dom_sf"/>
</dbReference>
<sequence>MATIQKLIEELERYGKTKKFKLNDTFIREGQIPNKIGIVKKGLFRYYYLTSEGKEFTKVFMKEGAIISSYSSMILGTKSIYTIEALEASNVIEISYHQWVKLREEDNKWDKLLISFLEKGYRTKEKREQTFLLMDAEHRYKEFLLEYPNLEQRVKQYMVASYLGITPIALSRIRKKMKRINLC</sequence>
<dbReference type="EMBL" id="AP026867">
    <property type="protein sequence ID" value="BDS11375.1"/>
    <property type="molecule type" value="Genomic_DNA"/>
</dbReference>